<dbReference type="Pfam" id="PF00732">
    <property type="entry name" value="GMC_oxred_N"/>
    <property type="match status" value="1"/>
</dbReference>
<dbReference type="Proteomes" id="UP000747542">
    <property type="component" value="Unassembled WGS sequence"/>
</dbReference>
<evidence type="ECO:0000256" key="4">
    <source>
        <dbReference type="ARBA" id="ARBA00022827"/>
    </source>
</evidence>
<dbReference type="Gene3D" id="3.50.50.60">
    <property type="entry name" value="FAD/NAD(P)-binding domain"/>
    <property type="match status" value="1"/>
</dbReference>
<dbReference type="PANTHER" id="PTHR11552">
    <property type="entry name" value="GLUCOSE-METHANOL-CHOLINE GMC OXIDOREDUCTASE"/>
    <property type="match status" value="1"/>
</dbReference>
<evidence type="ECO:0000259" key="7">
    <source>
        <dbReference type="PROSITE" id="PS00623"/>
    </source>
</evidence>
<dbReference type="AlphaFoldDB" id="A0A8J5MQL5"/>
<dbReference type="SUPFAM" id="SSF51905">
    <property type="entry name" value="FAD/NAD(P)-binding domain"/>
    <property type="match status" value="1"/>
</dbReference>
<dbReference type="EMBL" id="JAHLQT010031643">
    <property type="protein sequence ID" value="KAG7160130.1"/>
    <property type="molecule type" value="Genomic_DNA"/>
</dbReference>
<keyword evidence="4 5" id="KW-0274">FAD</keyword>
<gene>
    <name evidence="9" type="primary">Gld-L7</name>
    <name evidence="9" type="ORF">Hamer_G012671</name>
</gene>
<evidence type="ECO:0000259" key="8">
    <source>
        <dbReference type="PROSITE" id="PS00624"/>
    </source>
</evidence>
<feature type="chain" id="PRO_5035223611" evidence="6">
    <location>
        <begin position="30"/>
        <end position="499"/>
    </location>
</feature>
<evidence type="ECO:0000256" key="5">
    <source>
        <dbReference type="RuleBase" id="RU003968"/>
    </source>
</evidence>
<sequence>MGTEIASKATVVLLLPVLRLLLLGVVKEAGYDPYRLTTPLLPYYDFIIVGGGSAGSVMATRLSEIGSWKVLLLEAGGPPPPESYIPGLSFLFFLPGNHNWDYTTAPQKHGLRSFVGRRGRLPQGRTLGGSSSINGMLYSRGNRRDYDYWAALGNTGWDFRSVLPYFKKAEDYRGDLSHDGGVFHGRGGPLVVTPPHTVSPISRAFLAAGQELGYQVVDSNTHQQIVPAKVSLPGFSPLDLTVKDGVRCSTAECYLRPAAARPNLHILHSATAHQIVFDNYRRAVGVKFEHQGKVVVMKALKEVLVCAGSLASPKLLMLSGVGPQKHLQYHGVPVVADVAGVGRNLQDHLNLYGLTWTVTPGTLPSPNLEDVVNYLNEKKGKLAMPLGDHSSAWVNLGGRHGDPGWPDIQYLFSSVTLAADRGFVTPATFGFDPRKFNKYFGPILGQDGFTLYLNLLRPRSVGKVTLRSRDPTHNLVIDPNYLSHPEDVATMIKGEYRCC</sequence>
<dbReference type="PANTHER" id="PTHR11552:SF147">
    <property type="entry name" value="CHOLINE DEHYDROGENASE, MITOCHONDRIAL"/>
    <property type="match status" value="1"/>
</dbReference>
<dbReference type="PROSITE" id="PS00624">
    <property type="entry name" value="GMC_OXRED_2"/>
    <property type="match status" value="1"/>
</dbReference>
<keyword evidence="3 5" id="KW-0285">Flavoprotein</keyword>
<comment type="cofactor">
    <cofactor evidence="1">
        <name>FAD</name>
        <dbReference type="ChEBI" id="CHEBI:57692"/>
    </cofactor>
</comment>
<dbReference type="GO" id="GO:0050660">
    <property type="term" value="F:flavin adenine dinucleotide binding"/>
    <property type="evidence" value="ECO:0007669"/>
    <property type="project" value="InterPro"/>
</dbReference>
<keyword evidence="10" id="KW-1185">Reference proteome</keyword>
<dbReference type="InterPro" id="IPR000172">
    <property type="entry name" value="GMC_OxRdtase_N"/>
</dbReference>
<accession>A0A8J5MQL5</accession>
<evidence type="ECO:0000256" key="1">
    <source>
        <dbReference type="ARBA" id="ARBA00001974"/>
    </source>
</evidence>
<reference evidence="9" key="1">
    <citation type="journal article" date="2021" name="Sci. Adv.">
        <title>The American lobster genome reveals insights on longevity, neural, and immune adaptations.</title>
        <authorList>
            <person name="Polinski J.M."/>
            <person name="Zimin A.V."/>
            <person name="Clark K.F."/>
            <person name="Kohn A.B."/>
            <person name="Sadowski N."/>
            <person name="Timp W."/>
            <person name="Ptitsyn A."/>
            <person name="Khanna P."/>
            <person name="Romanova D.Y."/>
            <person name="Williams P."/>
            <person name="Greenwood S.J."/>
            <person name="Moroz L.L."/>
            <person name="Walt D.R."/>
            <person name="Bodnar A.G."/>
        </authorList>
    </citation>
    <scope>NUCLEOTIDE SEQUENCE</scope>
    <source>
        <strain evidence="9">GMGI-L3</strain>
    </source>
</reference>
<evidence type="ECO:0000256" key="2">
    <source>
        <dbReference type="ARBA" id="ARBA00010790"/>
    </source>
</evidence>
<keyword evidence="6" id="KW-0732">Signal</keyword>
<dbReference type="PROSITE" id="PS00623">
    <property type="entry name" value="GMC_OXRED_1"/>
    <property type="match status" value="1"/>
</dbReference>
<dbReference type="Pfam" id="PF05199">
    <property type="entry name" value="GMC_oxred_C"/>
    <property type="match status" value="1"/>
</dbReference>
<protein>
    <submittedName>
        <fullName evidence="9">Glucose dehydrogenase [FAD quinone]-like 7</fullName>
    </submittedName>
</protein>
<dbReference type="SUPFAM" id="SSF54373">
    <property type="entry name" value="FAD-linked reductases, C-terminal domain"/>
    <property type="match status" value="1"/>
</dbReference>
<feature type="domain" description="Glucose-methanol-choline oxidoreductase N-terminal" evidence="8">
    <location>
        <begin position="308"/>
        <end position="322"/>
    </location>
</feature>
<comment type="similarity">
    <text evidence="2 5">Belongs to the GMC oxidoreductase family.</text>
</comment>
<dbReference type="Gene3D" id="3.30.560.10">
    <property type="entry name" value="Glucose Oxidase, domain 3"/>
    <property type="match status" value="1"/>
</dbReference>
<name>A0A8J5MQL5_HOMAM</name>
<feature type="domain" description="Glucose-methanol-choline oxidoreductase N-terminal" evidence="7">
    <location>
        <begin position="124"/>
        <end position="147"/>
    </location>
</feature>
<dbReference type="InterPro" id="IPR007867">
    <property type="entry name" value="GMC_OxRtase_C"/>
</dbReference>
<feature type="signal peptide" evidence="6">
    <location>
        <begin position="1"/>
        <end position="29"/>
    </location>
</feature>
<evidence type="ECO:0000256" key="3">
    <source>
        <dbReference type="ARBA" id="ARBA00022630"/>
    </source>
</evidence>
<proteinExistence type="inferred from homology"/>
<evidence type="ECO:0000313" key="9">
    <source>
        <dbReference type="EMBL" id="KAG7160130.1"/>
    </source>
</evidence>
<evidence type="ECO:0000256" key="6">
    <source>
        <dbReference type="SAM" id="SignalP"/>
    </source>
</evidence>
<comment type="caution">
    <text evidence="9">The sequence shown here is derived from an EMBL/GenBank/DDBJ whole genome shotgun (WGS) entry which is preliminary data.</text>
</comment>
<dbReference type="PIRSF" id="PIRSF000137">
    <property type="entry name" value="Alcohol_oxidase"/>
    <property type="match status" value="1"/>
</dbReference>
<evidence type="ECO:0000313" key="10">
    <source>
        <dbReference type="Proteomes" id="UP000747542"/>
    </source>
</evidence>
<organism evidence="9 10">
    <name type="scientific">Homarus americanus</name>
    <name type="common">American lobster</name>
    <dbReference type="NCBI Taxonomy" id="6706"/>
    <lineage>
        <taxon>Eukaryota</taxon>
        <taxon>Metazoa</taxon>
        <taxon>Ecdysozoa</taxon>
        <taxon>Arthropoda</taxon>
        <taxon>Crustacea</taxon>
        <taxon>Multicrustacea</taxon>
        <taxon>Malacostraca</taxon>
        <taxon>Eumalacostraca</taxon>
        <taxon>Eucarida</taxon>
        <taxon>Decapoda</taxon>
        <taxon>Pleocyemata</taxon>
        <taxon>Astacidea</taxon>
        <taxon>Nephropoidea</taxon>
        <taxon>Nephropidae</taxon>
        <taxon>Homarus</taxon>
    </lineage>
</organism>
<dbReference type="InterPro" id="IPR036188">
    <property type="entry name" value="FAD/NAD-bd_sf"/>
</dbReference>
<dbReference type="GO" id="GO:0016614">
    <property type="term" value="F:oxidoreductase activity, acting on CH-OH group of donors"/>
    <property type="evidence" value="ECO:0007669"/>
    <property type="project" value="InterPro"/>
</dbReference>
<dbReference type="InterPro" id="IPR012132">
    <property type="entry name" value="GMC_OxRdtase"/>
</dbReference>